<evidence type="ECO:0008006" key="5">
    <source>
        <dbReference type="Google" id="ProtNLM"/>
    </source>
</evidence>
<reference evidence="3 4" key="1">
    <citation type="submission" date="2020-04" db="EMBL/GenBank/DDBJ databases">
        <title>Perkinsus olseni comparative genomics.</title>
        <authorList>
            <person name="Bogema D.R."/>
        </authorList>
    </citation>
    <scope>NUCLEOTIDE SEQUENCE [LARGE SCALE GENOMIC DNA]</scope>
    <source>
        <strain evidence="3">00978-12</strain>
    </source>
</reference>
<protein>
    <recommendedName>
        <fullName evidence="5">Succinate dehydrogenase assembly factor 4, mitochondrial</fullName>
    </recommendedName>
</protein>
<evidence type="ECO:0000256" key="1">
    <source>
        <dbReference type="ARBA" id="ARBA00005701"/>
    </source>
</evidence>
<evidence type="ECO:0000313" key="3">
    <source>
        <dbReference type="EMBL" id="KAF4686168.1"/>
    </source>
</evidence>
<evidence type="ECO:0000313" key="4">
    <source>
        <dbReference type="Proteomes" id="UP000541610"/>
    </source>
</evidence>
<organism evidence="3 4">
    <name type="scientific">Perkinsus olseni</name>
    <name type="common">Perkinsus atlanticus</name>
    <dbReference type="NCBI Taxonomy" id="32597"/>
    <lineage>
        <taxon>Eukaryota</taxon>
        <taxon>Sar</taxon>
        <taxon>Alveolata</taxon>
        <taxon>Perkinsozoa</taxon>
        <taxon>Perkinsea</taxon>
        <taxon>Perkinsida</taxon>
        <taxon>Perkinsidae</taxon>
        <taxon>Perkinsus</taxon>
    </lineage>
</organism>
<gene>
    <name evidence="3" type="ORF">FOZ60_005607</name>
</gene>
<evidence type="ECO:0000256" key="2">
    <source>
        <dbReference type="SAM" id="MobiDB-lite"/>
    </source>
</evidence>
<dbReference type="EMBL" id="JABANP010000232">
    <property type="protein sequence ID" value="KAF4686168.1"/>
    <property type="molecule type" value="Genomic_DNA"/>
</dbReference>
<comment type="similarity">
    <text evidence="1">Belongs to the SDHAF4 family.</text>
</comment>
<dbReference type="InterPro" id="IPR012875">
    <property type="entry name" value="SDHF4"/>
</dbReference>
<comment type="caution">
    <text evidence="3">The sequence shown here is derived from an EMBL/GenBank/DDBJ whole genome shotgun (WGS) entry which is preliminary data.</text>
</comment>
<accession>A0A7J6NQW4</accession>
<dbReference type="OrthoDB" id="201362at2759"/>
<feature type="compositionally biased region" description="Acidic residues" evidence="2">
    <location>
        <begin position="94"/>
        <end position="105"/>
    </location>
</feature>
<dbReference type="Pfam" id="PF07896">
    <property type="entry name" value="DUF1674"/>
    <property type="match status" value="1"/>
</dbReference>
<feature type="region of interest" description="Disordered" evidence="2">
    <location>
        <begin position="131"/>
        <end position="150"/>
    </location>
</feature>
<sequence>MFAFPPPVAFYERPESIRLLAIPRWRIFGVPALRRFSASTESQTASMSVSKAQQQAEESQMEVLFPVDSEYRAVARQKAAKVAKEDPISSSDSSTDDDSDIDEAEQASYYKSDEGAPLWGALEGECGFKYEGPEPTRHGDWQYKGRCTDF</sequence>
<proteinExistence type="inferred from homology"/>
<name>A0A7J6NQW4_PEROL</name>
<dbReference type="Proteomes" id="UP000541610">
    <property type="component" value="Unassembled WGS sequence"/>
</dbReference>
<feature type="region of interest" description="Disordered" evidence="2">
    <location>
        <begin position="76"/>
        <end position="112"/>
    </location>
</feature>
<dbReference type="AlphaFoldDB" id="A0A7J6NQW4"/>